<dbReference type="InterPro" id="IPR007372">
    <property type="entry name" value="Lipid/polyisoprenoid-bd_YceI"/>
</dbReference>
<proteinExistence type="predicted"/>
<evidence type="ECO:0000259" key="2">
    <source>
        <dbReference type="SMART" id="SM00867"/>
    </source>
</evidence>
<gene>
    <name evidence="3" type="ORF">ICN82_20625</name>
</gene>
<evidence type="ECO:0000313" key="3">
    <source>
        <dbReference type="EMBL" id="MBE3640614.1"/>
    </source>
</evidence>
<dbReference type="PANTHER" id="PTHR34406:SF1">
    <property type="entry name" value="PROTEIN YCEI"/>
    <property type="match status" value="1"/>
</dbReference>
<feature type="signal peptide" evidence="1">
    <location>
        <begin position="1"/>
        <end position="20"/>
    </location>
</feature>
<dbReference type="SMART" id="SM00867">
    <property type="entry name" value="YceI"/>
    <property type="match status" value="1"/>
</dbReference>
<feature type="chain" id="PRO_5035184694" evidence="1">
    <location>
        <begin position="21"/>
        <end position="192"/>
    </location>
</feature>
<feature type="domain" description="Lipid/polyisoprenoid-binding YceI-like" evidence="2">
    <location>
        <begin position="23"/>
        <end position="187"/>
    </location>
</feature>
<dbReference type="InterPro" id="IPR036761">
    <property type="entry name" value="TTHA0802/YceI-like_sf"/>
</dbReference>
<dbReference type="Proteomes" id="UP000609121">
    <property type="component" value="Unassembled WGS sequence"/>
</dbReference>
<dbReference type="Gene3D" id="2.40.128.110">
    <property type="entry name" value="Lipid/polyisoprenoid-binding, YceI-like"/>
    <property type="match status" value="1"/>
</dbReference>
<dbReference type="SUPFAM" id="SSF101874">
    <property type="entry name" value="YceI-like"/>
    <property type="match status" value="1"/>
</dbReference>
<sequence length="192" mass="20316">MSKLLLASALTALTATGAMAAETYAIDTTHAQIVYHYNHLGFSTTYGMFSGITGEIQFDEADPAASSVSVSFPVSSLATGDDERTAHFQTEDFFGAEANPEATFTSTSIEVTGETSAEITGDLTVNGITKSVVLDTTMTQKGDHPMAGKPWIGFTATTTLTRSDFDMGMYAPYVGDEVEVFISVEAMDASAE</sequence>
<keyword evidence="1" id="KW-0732">Signal</keyword>
<accession>A0A8J6Z9M7</accession>
<protein>
    <submittedName>
        <fullName evidence="3">Polyisoprenoid-binding protein</fullName>
    </submittedName>
</protein>
<evidence type="ECO:0000313" key="4">
    <source>
        <dbReference type="Proteomes" id="UP000609121"/>
    </source>
</evidence>
<name>A0A8J6Z9M7_9RHOB</name>
<dbReference type="PANTHER" id="PTHR34406">
    <property type="entry name" value="PROTEIN YCEI"/>
    <property type="match status" value="1"/>
</dbReference>
<evidence type="ECO:0000256" key="1">
    <source>
        <dbReference type="SAM" id="SignalP"/>
    </source>
</evidence>
<organism evidence="3 4">
    <name type="scientific">Mangrovicoccus algicola</name>
    <dbReference type="NCBI Taxonomy" id="2771008"/>
    <lineage>
        <taxon>Bacteria</taxon>
        <taxon>Pseudomonadati</taxon>
        <taxon>Pseudomonadota</taxon>
        <taxon>Alphaproteobacteria</taxon>
        <taxon>Rhodobacterales</taxon>
        <taxon>Paracoccaceae</taxon>
        <taxon>Mangrovicoccus</taxon>
    </lineage>
</organism>
<keyword evidence="4" id="KW-1185">Reference proteome</keyword>
<dbReference type="Pfam" id="PF04264">
    <property type="entry name" value="YceI"/>
    <property type="match status" value="1"/>
</dbReference>
<dbReference type="EMBL" id="JACVXA010000112">
    <property type="protein sequence ID" value="MBE3640614.1"/>
    <property type="molecule type" value="Genomic_DNA"/>
</dbReference>
<dbReference type="RefSeq" id="WP_193187088.1">
    <property type="nucleotide sequence ID" value="NZ_JACVXA010000112.1"/>
</dbReference>
<comment type="caution">
    <text evidence="3">The sequence shown here is derived from an EMBL/GenBank/DDBJ whole genome shotgun (WGS) entry which is preliminary data.</text>
</comment>
<reference evidence="3" key="1">
    <citation type="submission" date="2020-09" db="EMBL/GenBank/DDBJ databases">
        <title>A novel bacterium of genus Mangrovicoccus, isolated from South China Sea.</title>
        <authorList>
            <person name="Huang H."/>
            <person name="Mo K."/>
            <person name="Hu Y."/>
        </authorList>
    </citation>
    <scope>NUCLEOTIDE SEQUENCE</scope>
    <source>
        <strain evidence="3">HB182678</strain>
    </source>
</reference>
<dbReference type="AlphaFoldDB" id="A0A8J6Z9M7"/>